<evidence type="ECO:0000313" key="1">
    <source>
        <dbReference type="EMBL" id="JAE11222.1"/>
    </source>
</evidence>
<protein>
    <submittedName>
        <fullName evidence="1">Uncharacterized protein</fullName>
    </submittedName>
</protein>
<organism evidence="1">
    <name type="scientific">Arundo donax</name>
    <name type="common">Giant reed</name>
    <name type="synonym">Donax arundinaceus</name>
    <dbReference type="NCBI Taxonomy" id="35708"/>
    <lineage>
        <taxon>Eukaryota</taxon>
        <taxon>Viridiplantae</taxon>
        <taxon>Streptophyta</taxon>
        <taxon>Embryophyta</taxon>
        <taxon>Tracheophyta</taxon>
        <taxon>Spermatophyta</taxon>
        <taxon>Magnoliopsida</taxon>
        <taxon>Liliopsida</taxon>
        <taxon>Poales</taxon>
        <taxon>Poaceae</taxon>
        <taxon>PACMAD clade</taxon>
        <taxon>Arundinoideae</taxon>
        <taxon>Arundineae</taxon>
        <taxon>Arundo</taxon>
    </lineage>
</organism>
<name>A0A0A9FFV3_ARUDO</name>
<proteinExistence type="predicted"/>
<reference evidence="1" key="2">
    <citation type="journal article" date="2015" name="Data Brief">
        <title>Shoot transcriptome of the giant reed, Arundo donax.</title>
        <authorList>
            <person name="Barrero R.A."/>
            <person name="Guerrero F.D."/>
            <person name="Moolhuijzen P."/>
            <person name="Goolsby J.A."/>
            <person name="Tidwell J."/>
            <person name="Bellgard S.E."/>
            <person name="Bellgard M.I."/>
        </authorList>
    </citation>
    <scope>NUCLEOTIDE SEQUENCE</scope>
    <source>
        <tissue evidence="1">Shoot tissue taken approximately 20 cm above the soil surface</tissue>
    </source>
</reference>
<dbReference type="EMBL" id="GBRH01186674">
    <property type="protein sequence ID" value="JAE11222.1"/>
    <property type="molecule type" value="Transcribed_RNA"/>
</dbReference>
<dbReference type="AlphaFoldDB" id="A0A0A9FFV3"/>
<reference evidence="1" key="1">
    <citation type="submission" date="2014-09" db="EMBL/GenBank/DDBJ databases">
        <authorList>
            <person name="Magalhaes I.L.F."/>
            <person name="Oliveira U."/>
            <person name="Santos F.R."/>
            <person name="Vidigal T.H.D.A."/>
            <person name="Brescovit A.D."/>
            <person name="Santos A.J."/>
        </authorList>
    </citation>
    <scope>NUCLEOTIDE SEQUENCE</scope>
    <source>
        <tissue evidence="1">Shoot tissue taken approximately 20 cm above the soil surface</tissue>
    </source>
</reference>
<accession>A0A0A9FFV3</accession>
<sequence length="42" mass="4892">MLQQIKLCITFSGTAENETHITTRHSSFKLQLSYFLKLYSVL</sequence>